<dbReference type="InterPro" id="IPR001647">
    <property type="entry name" value="HTH_TetR"/>
</dbReference>
<dbReference type="Gene3D" id="1.10.357.10">
    <property type="entry name" value="Tetracycline Repressor, domain 2"/>
    <property type="match status" value="1"/>
</dbReference>
<name>A0A4Q2ECV6_9ACTN</name>
<protein>
    <submittedName>
        <fullName evidence="4">TetR/AcrR family transcriptional regulator</fullName>
    </submittedName>
</protein>
<proteinExistence type="predicted"/>
<dbReference type="AlphaFoldDB" id="A0A4Q2ECV6"/>
<accession>A0A4Q2ECV6</accession>
<sequence length="210" mass="22839">MTHVTPRRAATRERLIDAAIDVFASKGVMGASVEEICEAAEFTRGAFYSNFDDKDDLCVALLQRLHDDEVAALHAAVESMDRIAAGTDLDTLLLAAIELFYASRTDDPRRVLTGQELRLHAARSPKMAQAYRLFHARTAQAVADMLEQALSEWGYELGTNGPTAVSVLHAVYDYGALGALIGSDTIEGDVRVPLLMEVVRALIHPLTPSS</sequence>
<dbReference type="GO" id="GO:0000976">
    <property type="term" value="F:transcription cis-regulatory region binding"/>
    <property type="evidence" value="ECO:0007669"/>
    <property type="project" value="TreeGrafter"/>
</dbReference>
<dbReference type="EMBL" id="PPCV01000009">
    <property type="protein sequence ID" value="RXW31380.1"/>
    <property type="molecule type" value="Genomic_DNA"/>
</dbReference>
<reference evidence="4 5" key="1">
    <citation type="submission" date="2018-01" db="EMBL/GenBank/DDBJ databases">
        <title>Lactibacter flavus gen. nov., sp. nov., a novel bacterium of the family Propionibacteriaceae isolated from raw milk and dairy products.</title>
        <authorList>
            <person name="Wenning M."/>
            <person name="Breitenwieser F."/>
            <person name="Huptas C."/>
            <person name="von Neubeck M."/>
            <person name="Busse H.-J."/>
            <person name="Scherer S."/>
        </authorList>
    </citation>
    <scope>NUCLEOTIDE SEQUENCE [LARGE SCALE GENOMIC DNA]</scope>
    <source>
        <strain evidence="4 5">VG341</strain>
    </source>
</reference>
<comment type="caution">
    <text evidence="4">The sequence shown here is derived from an EMBL/GenBank/DDBJ whole genome shotgun (WGS) entry which is preliminary data.</text>
</comment>
<dbReference type="InterPro" id="IPR050109">
    <property type="entry name" value="HTH-type_TetR-like_transc_reg"/>
</dbReference>
<dbReference type="PANTHER" id="PTHR30055">
    <property type="entry name" value="HTH-TYPE TRANSCRIPTIONAL REGULATOR RUTR"/>
    <property type="match status" value="1"/>
</dbReference>
<dbReference type="Proteomes" id="UP000290624">
    <property type="component" value="Unassembled WGS sequence"/>
</dbReference>
<dbReference type="PRINTS" id="PR00455">
    <property type="entry name" value="HTHTETR"/>
</dbReference>
<organism evidence="4 5">
    <name type="scientific">Propioniciclava flava</name>
    <dbReference type="NCBI Taxonomy" id="2072026"/>
    <lineage>
        <taxon>Bacteria</taxon>
        <taxon>Bacillati</taxon>
        <taxon>Actinomycetota</taxon>
        <taxon>Actinomycetes</taxon>
        <taxon>Propionibacteriales</taxon>
        <taxon>Propionibacteriaceae</taxon>
        <taxon>Propioniciclava</taxon>
    </lineage>
</organism>
<keyword evidence="1 2" id="KW-0238">DNA-binding</keyword>
<evidence type="ECO:0000313" key="5">
    <source>
        <dbReference type="Proteomes" id="UP000290624"/>
    </source>
</evidence>
<feature type="domain" description="HTH tetR-type" evidence="3">
    <location>
        <begin position="9"/>
        <end position="69"/>
    </location>
</feature>
<dbReference type="PANTHER" id="PTHR30055:SF241">
    <property type="entry name" value="TRANSCRIPTIONAL REGULATORY PROTEIN"/>
    <property type="match status" value="1"/>
</dbReference>
<keyword evidence="5" id="KW-1185">Reference proteome</keyword>
<dbReference type="RefSeq" id="WP_129459472.1">
    <property type="nucleotide sequence ID" value="NZ_PPCV01000009.1"/>
</dbReference>
<evidence type="ECO:0000313" key="4">
    <source>
        <dbReference type="EMBL" id="RXW31380.1"/>
    </source>
</evidence>
<dbReference type="PROSITE" id="PS50977">
    <property type="entry name" value="HTH_TETR_2"/>
    <property type="match status" value="1"/>
</dbReference>
<evidence type="ECO:0000256" key="2">
    <source>
        <dbReference type="PROSITE-ProRule" id="PRU00335"/>
    </source>
</evidence>
<evidence type="ECO:0000259" key="3">
    <source>
        <dbReference type="PROSITE" id="PS50977"/>
    </source>
</evidence>
<dbReference type="GO" id="GO:0003700">
    <property type="term" value="F:DNA-binding transcription factor activity"/>
    <property type="evidence" value="ECO:0007669"/>
    <property type="project" value="TreeGrafter"/>
</dbReference>
<dbReference type="SUPFAM" id="SSF46689">
    <property type="entry name" value="Homeodomain-like"/>
    <property type="match status" value="1"/>
</dbReference>
<dbReference type="OrthoDB" id="7252896at2"/>
<feature type="DNA-binding region" description="H-T-H motif" evidence="2">
    <location>
        <begin position="32"/>
        <end position="51"/>
    </location>
</feature>
<evidence type="ECO:0000256" key="1">
    <source>
        <dbReference type="ARBA" id="ARBA00023125"/>
    </source>
</evidence>
<dbReference type="InterPro" id="IPR009057">
    <property type="entry name" value="Homeodomain-like_sf"/>
</dbReference>
<gene>
    <name evidence="4" type="ORF">C1706_11980</name>
</gene>
<dbReference type="Pfam" id="PF00440">
    <property type="entry name" value="TetR_N"/>
    <property type="match status" value="1"/>
</dbReference>